<feature type="chain" id="PRO_5028856304" evidence="3">
    <location>
        <begin position="20"/>
        <end position="294"/>
    </location>
</feature>
<keyword evidence="1 5" id="KW-0378">Hydrolase</keyword>
<gene>
    <name evidence="5" type="ORF">HQR01_08770</name>
</gene>
<proteinExistence type="inferred from homology"/>
<evidence type="ECO:0000256" key="2">
    <source>
        <dbReference type="ARBA" id="ARBA00038115"/>
    </source>
</evidence>
<dbReference type="InterPro" id="IPR000073">
    <property type="entry name" value="AB_hydrolase_1"/>
</dbReference>
<dbReference type="InterPro" id="IPR050261">
    <property type="entry name" value="FrsA_esterase"/>
</dbReference>
<dbReference type="PANTHER" id="PTHR22946">
    <property type="entry name" value="DIENELACTONE HYDROLASE DOMAIN-CONTAINING PROTEIN-RELATED"/>
    <property type="match status" value="1"/>
</dbReference>
<dbReference type="SUPFAM" id="SSF53474">
    <property type="entry name" value="alpha/beta-Hydrolases"/>
    <property type="match status" value="1"/>
</dbReference>
<feature type="domain" description="AB hydrolase-1" evidence="4">
    <location>
        <begin position="71"/>
        <end position="221"/>
    </location>
</feature>
<accession>A0A7D4CML6</accession>
<dbReference type="GO" id="GO:0052689">
    <property type="term" value="F:carboxylic ester hydrolase activity"/>
    <property type="evidence" value="ECO:0007669"/>
    <property type="project" value="UniProtKB-ARBA"/>
</dbReference>
<evidence type="ECO:0000256" key="3">
    <source>
        <dbReference type="SAM" id="SignalP"/>
    </source>
</evidence>
<evidence type="ECO:0000256" key="1">
    <source>
        <dbReference type="ARBA" id="ARBA00022801"/>
    </source>
</evidence>
<dbReference type="PANTHER" id="PTHR22946:SF9">
    <property type="entry name" value="POLYKETIDE TRANSFERASE AF380"/>
    <property type="match status" value="1"/>
</dbReference>
<dbReference type="KEGG" id="emv:HQR01_08770"/>
<comment type="similarity">
    <text evidence="2">Belongs to the AB hydrolase superfamily. FUS2 hydrolase family.</text>
</comment>
<dbReference type="Pfam" id="PF12697">
    <property type="entry name" value="Abhydrolase_6"/>
    <property type="match status" value="1"/>
</dbReference>
<organism evidence="5 6">
    <name type="scientific">Erythrobacter mangrovi</name>
    <dbReference type="NCBI Taxonomy" id="2739433"/>
    <lineage>
        <taxon>Bacteria</taxon>
        <taxon>Pseudomonadati</taxon>
        <taxon>Pseudomonadota</taxon>
        <taxon>Alphaproteobacteria</taxon>
        <taxon>Sphingomonadales</taxon>
        <taxon>Erythrobacteraceae</taxon>
        <taxon>Erythrobacter/Porphyrobacter group</taxon>
        <taxon>Erythrobacter</taxon>
    </lineage>
</organism>
<sequence length="294" mass="31192">MLTITLYLVSAALAPPAAAQDSREIPAAIYTDPVPDSEYPARMETLHIPSGGESINGIAYLAGGPGPHPTLVICHGWPGNEKNLDLAQAVRRAGWNAVTFNYRGFWGSPGSFRFAQNPEDAAAVLAFLRDPANAAALGVDPDRMAILGHSMGGWVAAMTAGRDDRLLGMGLISAANMGWVGRLEPDDLAQRAAGNAETLADTTPELMAEELIANRNAFDFLQFAPQLAGKSNLILSSDDGLTSMTDALVEAIRKEGGSQVVAIHEATDHSWSSKRIALQAYVIRWLEMLPGSGS</sequence>
<dbReference type="InterPro" id="IPR029058">
    <property type="entry name" value="AB_hydrolase_fold"/>
</dbReference>
<dbReference type="Gene3D" id="3.40.50.1820">
    <property type="entry name" value="alpha/beta hydrolase"/>
    <property type="match status" value="1"/>
</dbReference>
<dbReference type="RefSeq" id="WP_173214370.1">
    <property type="nucleotide sequence ID" value="NZ_CP053921.1"/>
</dbReference>
<name>A0A7D4CML6_9SPHN</name>
<keyword evidence="3" id="KW-0732">Signal</keyword>
<evidence type="ECO:0000313" key="5">
    <source>
        <dbReference type="EMBL" id="QKG71448.1"/>
    </source>
</evidence>
<evidence type="ECO:0000313" key="6">
    <source>
        <dbReference type="Proteomes" id="UP000504693"/>
    </source>
</evidence>
<keyword evidence="6" id="KW-1185">Reference proteome</keyword>
<dbReference type="Proteomes" id="UP000504693">
    <property type="component" value="Chromosome"/>
</dbReference>
<protein>
    <submittedName>
        <fullName evidence="5">Alpha/beta fold hydrolase</fullName>
    </submittedName>
</protein>
<evidence type="ECO:0000259" key="4">
    <source>
        <dbReference type="Pfam" id="PF12697"/>
    </source>
</evidence>
<dbReference type="EMBL" id="CP053921">
    <property type="protein sequence ID" value="QKG71448.1"/>
    <property type="molecule type" value="Genomic_DNA"/>
</dbReference>
<feature type="signal peptide" evidence="3">
    <location>
        <begin position="1"/>
        <end position="19"/>
    </location>
</feature>
<dbReference type="AlphaFoldDB" id="A0A7D4CML6"/>
<reference evidence="5 6" key="1">
    <citation type="submission" date="2020-05" db="EMBL/GenBank/DDBJ databases">
        <title>Erythrobacter mangrovi sp. nov., isolated from rhizosphere soil of mangrove plant (Kandelia candel).</title>
        <authorList>
            <person name="Ye Y.H."/>
        </authorList>
    </citation>
    <scope>NUCLEOTIDE SEQUENCE [LARGE SCALE GENOMIC DNA]</scope>
    <source>
        <strain evidence="5 6">EB310</strain>
    </source>
</reference>